<protein>
    <submittedName>
        <fullName evidence="2">Uncharacterized protein</fullName>
    </submittedName>
</protein>
<feature type="transmembrane region" description="Helical" evidence="1">
    <location>
        <begin position="24"/>
        <end position="44"/>
    </location>
</feature>
<proteinExistence type="predicted"/>
<evidence type="ECO:0000313" key="2">
    <source>
        <dbReference type="EMBL" id="CAG6677258.1"/>
    </source>
</evidence>
<keyword evidence="1" id="KW-0812">Transmembrane</keyword>
<keyword evidence="1" id="KW-1133">Transmembrane helix</keyword>
<evidence type="ECO:0000256" key="1">
    <source>
        <dbReference type="SAM" id="Phobius"/>
    </source>
</evidence>
<sequence length="105" mass="12121">MASFLILFFLFISSSTLRLMSSFLILFFLVISTSTLLLMTSILIDRLFRIQYSGTCVARHVNMPPNIRSVRKNAVSDAYVYSYRLTLITCTYLYQNMSDGVIVRR</sequence>
<name>A0A8D8SWS4_9HEMI</name>
<keyword evidence="1" id="KW-0472">Membrane</keyword>
<dbReference type="AlphaFoldDB" id="A0A8D8SWS4"/>
<organism evidence="2">
    <name type="scientific">Cacopsylla melanoneura</name>
    <dbReference type="NCBI Taxonomy" id="428564"/>
    <lineage>
        <taxon>Eukaryota</taxon>
        <taxon>Metazoa</taxon>
        <taxon>Ecdysozoa</taxon>
        <taxon>Arthropoda</taxon>
        <taxon>Hexapoda</taxon>
        <taxon>Insecta</taxon>
        <taxon>Pterygota</taxon>
        <taxon>Neoptera</taxon>
        <taxon>Paraneoptera</taxon>
        <taxon>Hemiptera</taxon>
        <taxon>Sternorrhyncha</taxon>
        <taxon>Psylloidea</taxon>
        <taxon>Psyllidae</taxon>
        <taxon>Psyllinae</taxon>
        <taxon>Cacopsylla</taxon>
    </lineage>
</organism>
<dbReference type="EMBL" id="HBUF01242012">
    <property type="protein sequence ID" value="CAG6677258.1"/>
    <property type="molecule type" value="Transcribed_RNA"/>
</dbReference>
<reference evidence="2" key="1">
    <citation type="submission" date="2021-05" db="EMBL/GenBank/DDBJ databases">
        <authorList>
            <person name="Alioto T."/>
            <person name="Alioto T."/>
            <person name="Gomez Garrido J."/>
        </authorList>
    </citation>
    <scope>NUCLEOTIDE SEQUENCE</scope>
</reference>
<accession>A0A8D8SWS4</accession>